<accession>A0A382II74</accession>
<sequence>MTIESIAIGKTQVKPCRIFCIGKNYSDHIRELNDPDLASQSKTGDHPVVFMKPATSIVPLGEPIHVPTHGRTLHHEVEVVVLLNSGGKNILADNSLQHIAGITLGLDITLRDVQAGAKKKGHPWELSKSFDHSSPLGQMHSYDGSFDLFNISFACFVNGEKRQEGNTKDMIFPIPKIISFLSTVWELLPGDLIYTGTPCGIGVVKSQDKIVLN</sequence>
<feature type="non-terminal residue" evidence="3">
    <location>
        <position position="213"/>
    </location>
</feature>
<protein>
    <recommendedName>
        <fullName evidence="2">Fumarylacetoacetase-like C-terminal domain-containing protein</fullName>
    </recommendedName>
</protein>
<dbReference type="Pfam" id="PF01557">
    <property type="entry name" value="FAA_hydrolase"/>
    <property type="match status" value="1"/>
</dbReference>
<evidence type="ECO:0000256" key="1">
    <source>
        <dbReference type="ARBA" id="ARBA00022723"/>
    </source>
</evidence>
<dbReference type="InterPro" id="IPR011234">
    <property type="entry name" value="Fumarylacetoacetase-like_C"/>
</dbReference>
<gene>
    <name evidence="3" type="ORF">METZ01_LOCUS251215</name>
</gene>
<dbReference type="GO" id="GO:0018773">
    <property type="term" value="F:acetylpyruvate hydrolase activity"/>
    <property type="evidence" value="ECO:0007669"/>
    <property type="project" value="TreeGrafter"/>
</dbReference>
<dbReference type="AlphaFoldDB" id="A0A382II74"/>
<dbReference type="EMBL" id="UINC01067054">
    <property type="protein sequence ID" value="SVB98361.1"/>
    <property type="molecule type" value="Genomic_DNA"/>
</dbReference>
<dbReference type="GO" id="GO:0046872">
    <property type="term" value="F:metal ion binding"/>
    <property type="evidence" value="ECO:0007669"/>
    <property type="project" value="UniProtKB-KW"/>
</dbReference>
<dbReference type="Gene3D" id="3.90.850.10">
    <property type="entry name" value="Fumarylacetoacetase-like, C-terminal domain"/>
    <property type="match status" value="1"/>
</dbReference>
<dbReference type="SUPFAM" id="SSF56529">
    <property type="entry name" value="FAH"/>
    <property type="match status" value="1"/>
</dbReference>
<evidence type="ECO:0000313" key="3">
    <source>
        <dbReference type="EMBL" id="SVB98361.1"/>
    </source>
</evidence>
<keyword evidence="1" id="KW-0479">Metal-binding</keyword>
<evidence type="ECO:0000259" key="2">
    <source>
        <dbReference type="Pfam" id="PF01557"/>
    </source>
</evidence>
<reference evidence="3" key="1">
    <citation type="submission" date="2018-05" db="EMBL/GenBank/DDBJ databases">
        <authorList>
            <person name="Lanie J.A."/>
            <person name="Ng W.-L."/>
            <person name="Kazmierczak K.M."/>
            <person name="Andrzejewski T.M."/>
            <person name="Davidsen T.M."/>
            <person name="Wayne K.J."/>
            <person name="Tettelin H."/>
            <person name="Glass J.I."/>
            <person name="Rusch D."/>
            <person name="Podicherti R."/>
            <person name="Tsui H.-C.T."/>
            <person name="Winkler M.E."/>
        </authorList>
    </citation>
    <scope>NUCLEOTIDE SEQUENCE</scope>
</reference>
<feature type="domain" description="Fumarylacetoacetase-like C-terminal" evidence="2">
    <location>
        <begin position="18"/>
        <end position="202"/>
    </location>
</feature>
<dbReference type="PANTHER" id="PTHR11820:SF7">
    <property type="entry name" value="ACYLPYRUVASE FAHD1, MITOCHONDRIAL"/>
    <property type="match status" value="1"/>
</dbReference>
<proteinExistence type="predicted"/>
<dbReference type="InterPro" id="IPR036663">
    <property type="entry name" value="Fumarylacetoacetase_C_sf"/>
</dbReference>
<organism evidence="3">
    <name type="scientific">marine metagenome</name>
    <dbReference type="NCBI Taxonomy" id="408172"/>
    <lineage>
        <taxon>unclassified sequences</taxon>
        <taxon>metagenomes</taxon>
        <taxon>ecological metagenomes</taxon>
    </lineage>
</organism>
<name>A0A382II74_9ZZZZ</name>
<dbReference type="PANTHER" id="PTHR11820">
    <property type="entry name" value="ACYLPYRUVASE"/>
    <property type="match status" value="1"/>
</dbReference>